<dbReference type="Proteomes" id="UP000254496">
    <property type="component" value="Unassembled WGS sequence"/>
</dbReference>
<dbReference type="Gene3D" id="3.90.1150.10">
    <property type="entry name" value="Aspartate Aminotransferase, domain 1"/>
    <property type="match status" value="1"/>
</dbReference>
<evidence type="ECO:0000313" key="16">
    <source>
        <dbReference type="EMBL" id="STO67824.1"/>
    </source>
</evidence>
<feature type="binding site" evidence="13">
    <location>
        <position position="155"/>
    </location>
    <ligand>
        <name>pyridoxal 5'-phosphate</name>
        <dbReference type="ChEBI" id="CHEBI:597326"/>
    </ligand>
</feature>
<dbReference type="Pfam" id="PF00266">
    <property type="entry name" value="Aminotran_5"/>
    <property type="match status" value="1"/>
</dbReference>
<comment type="function">
    <text evidence="13">Master enzyme that delivers sulfur to a number of partners involved in Fe-S cluster assembly, tRNA modification or cofactor biosynthesis. Catalyzes the removal of elemental sulfur atoms from cysteine to produce alanine. Functions as a sulfur delivery protein for Fe-S cluster synthesis onto IscU, an Fe-S scaffold assembly protein, as well as other S acceptor proteins.</text>
</comment>
<dbReference type="NCBIfam" id="NF002806">
    <property type="entry name" value="PRK02948.1"/>
    <property type="match status" value="1"/>
</dbReference>
<feature type="modified residue" description="N6-(pyridoxal phosphate)lysine" evidence="13">
    <location>
        <position position="206"/>
    </location>
</feature>
<gene>
    <name evidence="16" type="primary">nifS</name>
    <name evidence="13" type="synonym">iscS</name>
    <name evidence="16" type="ORF">NCTC8540_00295</name>
</gene>
<dbReference type="GO" id="GO:0051537">
    <property type="term" value="F:2 iron, 2 sulfur cluster binding"/>
    <property type="evidence" value="ECO:0007669"/>
    <property type="project" value="UniProtKB-UniRule"/>
</dbReference>
<dbReference type="InterPro" id="IPR010240">
    <property type="entry name" value="Cys_deSase_IscS"/>
</dbReference>
<dbReference type="PANTHER" id="PTHR11601:SF34">
    <property type="entry name" value="CYSTEINE DESULFURASE"/>
    <property type="match status" value="1"/>
</dbReference>
<keyword evidence="10 13" id="KW-0411">Iron-sulfur</keyword>
<feature type="binding site" evidence="13">
    <location>
        <position position="243"/>
    </location>
    <ligand>
        <name>pyridoxal 5'-phosphate</name>
        <dbReference type="ChEBI" id="CHEBI:597326"/>
    </ligand>
</feature>
<dbReference type="InterPro" id="IPR000192">
    <property type="entry name" value="Aminotrans_V_dom"/>
</dbReference>
<feature type="domain" description="Aminotransferase class V" evidence="15">
    <location>
        <begin position="5"/>
        <end position="368"/>
    </location>
</feature>
<evidence type="ECO:0000256" key="12">
    <source>
        <dbReference type="ARBA" id="ARBA00072125"/>
    </source>
</evidence>
<evidence type="ECO:0000256" key="14">
    <source>
        <dbReference type="RuleBase" id="RU004504"/>
    </source>
</evidence>
<evidence type="ECO:0000256" key="2">
    <source>
        <dbReference type="ARBA" id="ARBA00005151"/>
    </source>
</evidence>
<keyword evidence="7 13" id="KW-0479">Metal-binding</keyword>
<comment type="similarity">
    <text evidence="3 13">Belongs to the class-V pyridoxal-phosphate-dependent aminotransferase family. NifS/IscS subfamily.</text>
</comment>
<dbReference type="InterPro" id="IPR020578">
    <property type="entry name" value="Aminotrans_V_PyrdxlP_BS"/>
</dbReference>
<comment type="catalytic activity">
    <reaction evidence="11 13">
        <text>(sulfur carrier)-H + L-cysteine = (sulfur carrier)-SH + L-alanine</text>
        <dbReference type="Rhea" id="RHEA:43892"/>
        <dbReference type="Rhea" id="RHEA-COMP:14737"/>
        <dbReference type="Rhea" id="RHEA-COMP:14739"/>
        <dbReference type="ChEBI" id="CHEBI:29917"/>
        <dbReference type="ChEBI" id="CHEBI:35235"/>
        <dbReference type="ChEBI" id="CHEBI:57972"/>
        <dbReference type="ChEBI" id="CHEBI:64428"/>
        <dbReference type="EC" id="2.8.1.7"/>
    </reaction>
</comment>
<dbReference type="InterPro" id="IPR015424">
    <property type="entry name" value="PyrdxlP-dep_Trfase"/>
</dbReference>
<sequence length="404" mass="45100">MKLPIYLDYAATCPVDERVAKKMMEFLTIDGTFGNPASRSHKFGWQAEEAVDVARNHIADLLGADSREIVFTSGATEANNLALKGVAHFYQTKGKHIITCKTEHKAILDTCRQLEREGFEVTYLEPKSDGLIDLDELKSVIRDDTILVSIMHVNNEIGVVQDIAKIGEICRERKVLFHTDATQSVGKLPINLSELKVDLLSMSSHKLYGPKGIGALYVCRKPRVRLEAIIHGGGHERGMRSGTLPVHQIVGMGEAYRIAKEEMATEMPRLTALRDRLYNGLKNIEETYVNGSMEHRLGSNLNISFNYVEGESLMMALRDIAVSSGSACTSASLEPSYVLRALGLNDELAHSSIRFTMGRYTTEEEIDYTISLVKGAVEKLRELSPLWDMFKEGIDLDSIEWTHH</sequence>
<dbReference type="SUPFAM" id="SSF53383">
    <property type="entry name" value="PLP-dependent transferases"/>
    <property type="match status" value="1"/>
</dbReference>
<reference evidence="16 17" key="1">
    <citation type="submission" date="2018-06" db="EMBL/GenBank/DDBJ databases">
        <authorList>
            <consortium name="Pathogen Informatics"/>
            <person name="Doyle S."/>
        </authorList>
    </citation>
    <scope>NUCLEOTIDE SEQUENCE [LARGE SCALE GENOMIC DNA]</scope>
    <source>
        <strain evidence="16 17">NCTC8540</strain>
    </source>
</reference>
<comment type="subcellular location">
    <subcellularLocation>
        <location evidence="13">Cytoplasm</location>
    </subcellularLocation>
</comment>
<dbReference type="FunFam" id="3.40.640.10:FF:000003">
    <property type="entry name" value="Cysteine desulfurase IscS"/>
    <property type="match status" value="1"/>
</dbReference>
<proteinExistence type="inferred from homology"/>
<feature type="active site" description="Cysteine persulfide intermediate" evidence="13">
    <location>
        <position position="328"/>
    </location>
</feature>
<evidence type="ECO:0000256" key="11">
    <source>
        <dbReference type="ARBA" id="ARBA00050776"/>
    </source>
</evidence>
<feature type="binding site" evidence="13">
    <location>
        <begin position="75"/>
        <end position="76"/>
    </location>
    <ligand>
        <name>pyridoxal 5'-phosphate</name>
        <dbReference type="ChEBI" id="CHEBI:597326"/>
    </ligand>
</feature>
<dbReference type="GO" id="GO:0031071">
    <property type="term" value="F:cysteine desulfurase activity"/>
    <property type="evidence" value="ECO:0007669"/>
    <property type="project" value="UniProtKB-UniRule"/>
</dbReference>
<evidence type="ECO:0000256" key="13">
    <source>
        <dbReference type="HAMAP-Rule" id="MF_00331"/>
    </source>
</evidence>
<dbReference type="PROSITE" id="PS00595">
    <property type="entry name" value="AA_TRANSFER_CLASS_5"/>
    <property type="match status" value="1"/>
</dbReference>
<evidence type="ECO:0000256" key="3">
    <source>
        <dbReference type="ARBA" id="ARBA00006490"/>
    </source>
</evidence>
<keyword evidence="13" id="KW-0963">Cytoplasm</keyword>
<dbReference type="AlphaFoldDB" id="A0AB38H8W6"/>
<dbReference type="InterPro" id="IPR015422">
    <property type="entry name" value="PyrdxlP-dep_Trfase_small"/>
</dbReference>
<keyword evidence="8 13" id="KW-0663">Pyridoxal phosphate</keyword>
<accession>A0AB38H8W6</accession>
<dbReference type="GO" id="GO:0030170">
    <property type="term" value="F:pyridoxal phosphate binding"/>
    <property type="evidence" value="ECO:0007669"/>
    <property type="project" value="UniProtKB-UniRule"/>
</dbReference>
<organism evidence="16 17">
    <name type="scientific">Canicola haemoglobinophilus</name>
    <dbReference type="NCBI Taxonomy" id="733"/>
    <lineage>
        <taxon>Bacteria</taxon>
        <taxon>Pseudomonadati</taxon>
        <taxon>Pseudomonadota</taxon>
        <taxon>Gammaproteobacteria</taxon>
        <taxon>Pasteurellales</taxon>
        <taxon>Pasteurellaceae</taxon>
        <taxon>Canicola</taxon>
    </lineage>
</organism>
<comment type="subunit">
    <text evidence="13">Homodimer. Forms a heterotetramer with IscU, interacts with other sulfur acceptors.</text>
</comment>
<keyword evidence="9 13" id="KW-0408">Iron</keyword>
<evidence type="ECO:0000256" key="4">
    <source>
        <dbReference type="ARBA" id="ARBA00012239"/>
    </source>
</evidence>
<evidence type="ECO:0000256" key="7">
    <source>
        <dbReference type="ARBA" id="ARBA00022723"/>
    </source>
</evidence>
<dbReference type="HAMAP" id="MF_00331">
    <property type="entry name" value="Cys_desulf_IscS"/>
    <property type="match status" value="1"/>
</dbReference>
<evidence type="ECO:0000259" key="15">
    <source>
        <dbReference type="Pfam" id="PF00266"/>
    </source>
</evidence>
<comment type="caution">
    <text evidence="16">The sequence shown here is derived from an EMBL/GenBank/DDBJ whole genome shotgun (WGS) entry which is preliminary data.</text>
</comment>
<evidence type="ECO:0000313" key="17">
    <source>
        <dbReference type="Proteomes" id="UP000254496"/>
    </source>
</evidence>
<dbReference type="InterPro" id="IPR015421">
    <property type="entry name" value="PyrdxlP-dep_Trfase_major"/>
</dbReference>
<dbReference type="NCBIfam" id="NF010611">
    <property type="entry name" value="PRK14012.1"/>
    <property type="match status" value="1"/>
</dbReference>
<evidence type="ECO:0000256" key="1">
    <source>
        <dbReference type="ARBA" id="ARBA00001933"/>
    </source>
</evidence>
<evidence type="ECO:0000256" key="5">
    <source>
        <dbReference type="ARBA" id="ARBA00022679"/>
    </source>
</evidence>
<comment type="pathway">
    <text evidence="2 13">Cofactor biosynthesis; iron-sulfur cluster biosynthesis.</text>
</comment>
<dbReference type="PIRSF" id="PIRSF005572">
    <property type="entry name" value="NifS"/>
    <property type="match status" value="1"/>
</dbReference>
<feature type="binding site" evidence="13">
    <location>
        <begin position="203"/>
        <end position="205"/>
    </location>
    <ligand>
        <name>pyridoxal 5'-phosphate</name>
        <dbReference type="ChEBI" id="CHEBI:597326"/>
    </ligand>
</feature>
<feature type="binding site" evidence="13">
    <location>
        <position position="183"/>
    </location>
    <ligand>
        <name>pyridoxal 5'-phosphate</name>
        <dbReference type="ChEBI" id="CHEBI:597326"/>
    </ligand>
</feature>
<dbReference type="FunFam" id="3.90.1150.10:FF:000002">
    <property type="entry name" value="Cysteine desulfurase IscS"/>
    <property type="match status" value="1"/>
</dbReference>
<dbReference type="GO" id="GO:1990221">
    <property type="term" value="C:L-cysteine desulfurase complex"/>
    <property type="evidence" value="ECO:0007669"/>
    <property type="project" value="UniProtKB-ARBA"/>
</dbReference>
<evidence type="ECO:0000256" key="9">
    <source>
        <dbReference type="ARBA" id="ARBA00023004"/>
    </source>
</evidence>
<dbReference type="EC" id="2.8.1.7" evidence="4 13"/>
<feature type="binding site" description="via persulfide group" evidence="13">
    <location>
        <position position="328"/>
    </location>
    <ligand>
        <name>[2Fe-2S] cluster</name>
        <dbReference type="ChEBI" id="CHEBI:190135"/>
        <note>ligand shared with IscU</note>
    </ligand>
</feature>
<dbReference type="InterPro" id="IPR016454">
    <property type="entry name" value="Cysteine_dSase"/>
</dbReference>
<name>A0AB38H8W6_9PAST</name>
<dbReference type="RefSeq" id="WP_115072559.1">
    <property type="nucleotide sequence ID" value="NZ_UGHE01000002.1"/>
</dbReference>
<keyword evidence="5 13" id="KW-0808">Transferase</keyword>
<evidence type="ECO:0000256" key="8">
    <source>
        <dbReference type="ARBA" id="ARBA00022898"/>
    </source>
</evidence>
<dbReference type="GO" id="GO:0044571">
    <property type="term" value="P:[2Fe-2S] cluster assembly"/>
    <property type="evidence" value="ECO:0007669"/>
    <property type="project" value="UniProtKB-UniRule"/>
</dbReference>
<comment type="cofactor">
    <cofactor evidence="1 13 14">
        <name>pyridoxal 5'-phosphate</name>
        <dbReference type="ChEBI" id="CHEBI:597326"/>
    </cofactor>
</comment>
<evidence type="ECO:0000256" key="10">
    <source>
        <dbReference type="ARBA" id="ARBA00023014"/>
    </source>
</evidence>
<dbReference type="PANTHER" id="PTHR11601">
    <property type="entry name" value="CYSTEINE DESULFURYLASE FAMILY MEMBER"/>
    <property type="match status" value="1"/>
</dbReference>
<dbReference type="NCBIfam" id="TIGR02006">
    <property type="entry name" value="IscS"/>
    <property type="match status" value="1"/>
</dbReference>
<evidence type="ECO:0000256" key="6">
    <source>
        <dbReference type="ARBA" id="ARBA00022714"/>
    </source>
</evidence>
<dbReference type="EMBL" id="UGHJ01000001">
    <property type="protein sequence ID" value="STO67824.1"/>
    <property type="molecule type" value="Genomic_DNA"/>
</dbReference>
<dbReference type="Gene3D" id="3.40.640.10">
    <property type="entry name" value="Type I PLP-dependent aspartate aminotransferase-like (Major domain)"/>
    <property type="match status" value="1"/>
</dbReference>
<keyword evidence="6 13" id="KW-0001">2Fe-2S</keyword>
<protein>
    <recommendedName>
        <fullName evidence="12 13">Cysteine desulfurase IscS</fullName>
        <ecNumber evidence="4 13">2.8.1.7</ecNumber>
    </recommendedName>
</protein>
<dbReference type="GO" id="GO:0046872">
    <property type="term" value="F:metal ion binding"/>
    <property type="evidence" value="ECO:0007669"/>
    <property type="project" value="UniProtKB-KW"/>
</dbReference>